<proteinExistence type="predicted"/>
<organism evidence="1 2">
    <name type="scientific">Pontibacter ummariensis</name>
    <dbReference type="NCBI Taxonomy" id="1610492"/>
    <lineage>
        <taxon>Bacteria</taxon>
        <taxon>Pseudomonadati</taxon>
        <taxon>Bacteroidota</taxon>
        <taxon>Cytophagia</taxon>
        <taxon>Cytophagales</taxon>
        <taxon>Hymenobacteraceae</taxon>
        <taxon>Pontibacter</taxon>
    </lineage>
</organism>
<dbReference type="Gene3D" id="2.60.40.1120">
    <property type="entry name" value="Carboxypeptidase-like, regulatory domain"/>
    <property type="match status" value="1"/>
</dbReference>
<gene>
    <name evidence="1" type="ORF">SAMN06296052_112161</name>
</gene>
<name>A0A239H4S9_9BACT</name>
<evidence type="ECO:0008006" key="3">
    <source>
        <dbReference type="Google" id="ProtNLM"/>
    </source>
</evidence>
<dbReference type="EMBL" id="FZOQ01000012">
    <property type="protein sequence ID" value="SNS76155.1"/>
    <property type="molecule type" value="Genomic_DNA"/>
</dbReference>
<dbReference type="PROSITE" id="PS51257">
    <property type="entry name" value="PROKAR_LIPOPROTEIN"/>
    <property type="match status" value="1"/>
</dbReference>
<dbReference type="OrthoDB" id="1086219at2"/>
<keyword evidence="2" id="KW-1185">Reference proteome</keyword>
<reference evidence="2" key="1">
    <citation type="submission" date="2017-06" db="EMBL/GenBank/DDBJ databases">
        <authorList>
            <person name="Varghese N."/>
            <person name="Submissions S."/>
        </authorList>
    </citation>
    <scope>NUCLEOTIDE SEQUENCE [LARGE SCALE GENOMIC DNA]</scope>
    <source>
        <strain evidence="2">NKM1</strain>
    </source>
</reference>
<accession>A0A239H4S9</accession>
<sequence length="256" mass="28708">MKVNSLLRVLPLMTILGLASCEKDSDVERHKGDIAGKVRLFDVHRDEISDRSGVTVEALIGDQKFTTTTNATGEFTFRQIPTGDYIINFRKENFGGFDSLKFDHLNAVDSLLFAKLAEVPQGSTTVDFIRTEHQPNINSYWVYPYTSIVYATEEWVVASKWLYFSKDPAVSSTNFMYRAVECCLGGNSSYPSSAAQAIDVKTFYQNGFASGDKVYIASYLGNQMLLRYSNQAKGYDRYIFPAHGTARSNVKSFILP</sequence>
<dbReference type="Proteomes" id="UP000198432">
    <property type="component" value="Unassembled WGS sequence"/>
</dbReference>
<dbReference type="RefSeq" id="WP_089319869.1">
    <property type="nucleotide sequence ID" value="NZ_FZOQ01000012.1"/>
</dbReference>
<protein>
    <recommendedName>
        <fullName evidence="3">Carboxypeptidase regulatory-like domain-containing protein</fullName>
    </recommendedName>
</protein>
<evidence type="ECO:0000313" key="2">
    <source>
        <dbReference type="Proteomes" id="UP000198432"/>
    </source>
</evidence>
<dbReference type="SUPFAM" id="SSF117074">
    <property type="entry name" value="Hypothetical protein PA1324"/>
    <property type="match status" value="1"/>
</dbReference>
<dbReference type="AlphaFoldDB" id="A0A239H4S9"/>
<evidence type="ECO:0000313" key="1">
    <source>
        <dbReference type="EMBL" id="SNS76155.1"/>
    </source>
</evidence>